<accession>A0A433QG24</accession>
<name>A0A433QG24_9FUNG</name>
<evidence type="ECO:0000256" key="2">
    <source>
        <dbReference type="ARBA" id="ARBA00006617"/>
    </source>
</evidence>
<dbReference type="PANTHER" id="PTHR14097">
    <property type="entry name" value="OXIDOREDUCTASE HTATIP2"/>
    <property type="match status" value="1"/>
</dbReference>
<dbReference type="InterPro" id="IPR036291">
    <property type="entry name" value="NAD(P)-bd_dom_sf"/>
</dbReference>
<evidence type="ECO:0000313" key="4">
    <source>
        <dbReference type="Proteomes" id="UP000274822"/>
    </source>
</evidence>
<keyword evidence="4" id="KW-1185">Reference proteome</keyword>
<sequence>MTYVTDLPHTQSGTDADEIVVLEHDSDTPCPPLDAPKWALPLLSLPTQLTTLTTDTTAHAHSLTTQLQALTTQVNNNTAQVRSLAEQVDRLAIRMQNAPVYQPEVQDLAAHTRELTDKVQNDTLVTREITAQAAAFAEYVRRLVQKLGVVTPVEKTVNVGDCRVEMDTTNMTALVLGGTGAVGMALVRQLLEREVYGHVVTIGRREVEFDGTVPTDRLTQKVINFENLEQHRDAFRGAE</sequence>
<comment type="similarity">
    <text evidence="2">Belongs to the FMP52 family.</text>
</comment>
<gene>
    <name evidence="3" type="ORF">BC938DRAFT_481482</name>
</gene>
<evidence type="ECO:0000313" key="3">
    <source>
        <dbReference type="EMBL" id="RUS28757.1"/>
    </source>
</evidence>
<dbReference type="Proteomes" id="UP000274822">
    <property type="component" value="Unassembled WGS sequence"/>
</dbReference>
<comment type="caution">
    <text evidence="3">The sequence shown here is derived from an EMBL/GenBank/DDBJ whole genome shotgun (WGS) entry which is preliminary data.</text>
</comment>
<evidence type="ECO:0000256" key="1">
    <source>
        <dbReference type="ARBA" id="ARBA00004450"/>
    </source>
</evidence>
<reference evidence="3 4" key="1">
    <citation type="journal article" date="2018" name="New Phytol.">
        <title>Phylogenomics of Endogonaceae and evolution of mycorrhizas within Mucoromycota.</title>
        <authorList>
            <person name="Chang Y."/>
            <person name="Desiro A."/>
            <person name="Na H."/>
            <person name="Sandor L."/>
            <person name="Lipzen A."/>
            <person name="Clum A."/>
            <person name="Barry K."/>
            <person name="Grigoriev I.V."/>
            <person name="Martin F.M."/>
            <person name="Stajich J.E."/>
            <person name="Smith M.E."/>
            <person name="Bonito G."/>
            <person name="Spatafora J.W."/>
        </authorList>
    </citation>
    <scope>NUCLEOTIDE SEQUENCE [LARGE SCALE GENOMIC DNA]</scope>
    <source>
        <strain evidence="3 4">AD002</strain>
    </source>
</reference>
<dbReference type="GO" id="GO:0005741">
    <property type="term" value="C:mitochondrial outer membrane"/>
    <property type="evidence" value="ECO:0007669"/>
    <property type="project" value="UniProtKB-SubCell"/>
</dbReference>
<protein>
    <submittedName>
        <fullName evidence="3">Uncharacterized protein</fullName>
    </submittedName>
</protein>
<dbReference type="EMBL" id="RBNJ01006186">
    <property type="protein sequence ID" value="RUS28757.1"/>
    <property type="molecule type" value="Genomic_DNA"/>
</dbReference>
<comment type="subcellular location">
    <subcellularLocation>
        <location evidence="1">Mitochondrion outer membrane</location>
        <topology evidence="1">Peripheral membrane protein</topology>
    </subcellularLocation>
</comment>
<dbReference type="Gene3D" id="3.40.50.720">
    <property type="entry name" value="NAD(P)-binding Rossmann-like Domain"/>
    <property type="match status" value="1"/>
</dbReference>
<dbReference type="GO" id="GO:0051170">
    <property type="term" value="P:import into nucleus"/>
    <property type="evidence" value="ECO:0007669"/>
    <property type="project" value="TreeGrafter"/>
</dbReference>
<dbReference type="SUPFAM" id="SSF51735">
    <property type="entry name" value="NAD(P)-binding Rossmann-fold domains"/>
    <property type="match status" value="1"/>
</dbReference>
<organism evidence="3 4">
    <name type="scientific">Jimgerdemannia flammicorona</name>
    <dbReference type="NCBI Taxonomy" id="994334"/>
    <lineage>
        <taxon>Eukaryota</taxon>
        <taxon>Fungi</taxon>
        <taxon>Fungi incertae sedis</taxon>
        <taxon>Mucoromycota</taxon>
        <taxon>Mucoromycotina</taxon>
        <taxon>Endogonomycetes</taxon>
        <taxon>Endogonales</taxon>
        <taxon>Endogonaceae</taxon>
        <taxon>Jimgerdemannia</taxon>
    </lineage>
</organism>
<proteinExistence type="inferred from homology"/>
<dbReference type="PANTHER" id="PTHR14097:SF7">
    <property type="entry name" value="OXIDOREDUCTASE HTATIP2"/>
    <property type="match status" value="1"/>
</dbReference>
<dbReference type="AlphaFoldDB" id="A0A433QG24"/>